<dbReference type="Proteomes" id="UP000185269">
    <property type="component" value="Genome"/>
</dbReference>
<evidence type="ECO:0000313" key="4">
    <source>
        <dbReference type="EMBL" id="AHY83985.1"/>
    </source>
</evidence>
<reference evidence="1 5" key="1">
    <citation type="journal article" date="2010" name="Virol. J.">
        <title>Genomes of the T4-related bacteriophages as windows on microbial genome evolution.</title>
        <authorList>
            <person name="Petrov V.M."/>
            <person name="Ratnayaka S."/>
            <person name="Nolan J.M."/>
            <person name="Miller E.S."/>
            <person name="Karam J.D."/>
        </authorList>
    </citation>
    <scope>NUCLEOTIDE SEQUENCE [LARGE SCALE GENOMIC DNA]</scope>
    <source>
        <strain evidence="5">T4T</strain>
    </source>
</reference>
<dbReference type="EMBL" id="HM137666">
    <property type="protein sequence ID" value="ADJ39939.1"/>
    <property type="molecule type" value="Genomic_DNA"/>
</dbReference>
<name>A0A023ZUW7_BPT4</name>
<gene>
    <name evidence="1" type="primary">cd.1</name>
    <name evidence="3" type="ORF">T4147_218</name>
    <name evidence="4" type="ORF">T4GT7_218</name>
    <name evidence="1" type="ORF">T4Tp222</name>
    <name evidence="2" type="ORF">T4wild_218</name>
</gene>
<evidence type="ECO:0000313" key="8">
    <source>
        <dbReference type="Proteomes" id="UP000185271"/>
    </source>
</evidence>
<dbReference type="KEGG" id="vg:1258687"/>
<reference evidence="6 7" key="2">
    <citation type="journal article" date="2015" name="MBio">
        <title>Covalent Modification of Bacteriophage T4 DNA Inhibits CRISPR-Cas9.</title>
        <authorList>
            <person name="Bryson A.L."/>
            <person name="Hwang Y."/>
            <person name="Sherrill-Mix S."/>
            <person name="Wu G.D."/>
            <person name="Lewis J.D."/>
            <person name="Black L."/>
            <person name="Clark T.A."/>
            <person name="Bushman F.D."/>
        </authorList>
    </citation>
    <scope>NUCLEOTIDE SEQUENCE [LARGE SCALE GENOMIC DNA]</scope>
    <source>
        <strain evidence="3">147</strain>
        <strain evidence="4">GT7</strain>
        <strain evidence="2">Wild</strain>
    </source>
</reference>
<evidence type="ECO:0000313" key="5">
    <source>
        <dbReference type="Proteomes" id="UP000001092"/>
    </source>
</evidence>
<dbReference type="Proteomes" id="UP000185270">
    <property type="component" value="Segment"/>
</dbReference>
<evidence type="ECO:0000313" key="7">
    <source>
        <dbReference type="Proteomes" id="UP000185270"/>
    </source>
</evidence>
<sequence>MMNLTDIIDNCLENDTGDHRALDSETAQFIRITLMNDTLVNSIHPSVYDAIIVTKYPVELHKKMTGAVFIDKKNRFKDGQNIISSVIKSITKLRHEIYRVETAKSAYLVIMK</sequence>
<evidence type="ECO:0000313" key="1">
    <source>
        <dbReference type="EMBL" id="ADJ39939.1"/>
    </source>
</evidence>
<dbReference type="RefSeq" id="NP_049829.1">
    <property type="nucleotide sequence ID" value="NC_000866.4"/>
</dbReference>
<dbReference type="EMBL" id="KJ477685">
    <property type="protein sequence ID" value="AHY83794.1"/>
    <property type="molecule type" value="Genomic_DNA"/>
</dbReference>
<protein>
    <submittedName>
        <fullName evidence="1">Uncharacterized protein cd.1</fullName>
    </submittedName>
</protein>
<evidence type="ECO:0000313" key="2">
    <source>
        <dbReference type="EMBL" id="AHY83601.1"/>
    </source>
</evidence>
<dbReference type="Proteomes" id="UP000185271">
    <property type="component" value="Genome"/>
</dbReference>
<proteinExistence type="predicted"/>
<dbReference type="GeneID" id="1258687"/>
<dbReference type="EMBL" id="KJ477684">
    <property type="protein sequence ID" value="AHY83601.1"/>
    <property type="molecule type" value="Genomic_DNA"/>
</dbReference>
<evidence type="ECO:0000313" key="6">
    <source>
        <dbReference type="Proteomes" id="UP000185269"/>
    </source>
</evidence>
<accession>A0A023ZUW7</accession>
<organismHost>
    <name type="scientific">Escherichia coli</name>
    <dbReference type="NCBI Taxonomy" id="562"/>
</organismHost>
<dbReference type="EMBL" id="KJ477686">
    <property type="protein sequence ID" value="AHY83985.1"/>
    <property type="molecule type" value="Genomic_DNA"/>
</dbReference>
<organism evidence="2 8">
    <name type="scientific">Enterobacteria phage T4</name>
    <name type="common">Bacteriophage T4</name>
    <dbReference type="NCBI Taxonomy" id="10665"/>
    <lineage>
        <taxon>Viruses</taxon>
        <taxon>Duplodnaviria</taxon>
        <taxon>Heunggongvirae</taxon>
        <taxon>Uroviricota</taxon>
        <taxon>Caudoviricetes</taxon>
        <taxon>Pantevenvirales</taxon>
        <taxon>Straboviridae</taxon>
        <taxon>Tevenvirinae</taxon>
        <taxon>Tequatrovirus</taxon>
    </lineage>
</organism>
<dbReference type="OrthoDB" id="15780at10239"/>
<accession>D9IEQ3</accession>
<evidence type="ECO:0000313" key="3">
    <source>
        <dbReference type="EMBL" id="AHY83794.1"/>
    </source>
</evidence>
<dbReference type="Proteomes" id="UP000001092">
    <property type="component" value="Segment"/>
</dbReference>